<dbReference type="PANTHER" id="PTHR33619">
    <property type="entry name" value="POLYSACCHARIDE EXPORT PROTEIN GFCE-RELATED"/>
    <property type="match status" value="1"/>
</dbReference>
<evidence type="ECO:0000256" key="1">
    <source>
        <dbReference type="ARBA" id="ARBA00022729"/>
    </source>
</evidence>
<dbReference type="KEGG" id="tsig:D6T69_05805"/>
<evidence type="ECO:0000313" key="5">
    <source>
        <dbReference type="Proteomes" id="UP000274593"/>
    </source>
</evidence>
<accession>A0A3Q8RRA5</accession>
<dbReference type="Gene3D" id="3.10.560.10">
    <property type="entry name" value="Outer membrane lipoprotein wza domain like"/>
    <property type="match status" value="1"/>
</dbReference>
<dbReference type="GO" id="GO:0015159">
    <property type="term" value="F:polysaccharide transmembrane transporter activity"/>
    <property type="evidence" value="ECO:0007669"/>
    <property type="project" value="InterPro"/>
</dbReference>
<keyword evidence="5" id="KW-1185">Reference proteome</keyword>
<keyword evidence="1 2" id="KW-0732">Signal</keyword>
<dbReference type="InterPro" id="IPR003715">
    <property type="entry name" value="Poly_export_N"/>
</dbReference>
<dbReference type="AlphaFoldDB" id="A0A3Q8RRA5"/>
<sequence>MQRFSKIVLTILILSLASCASRKDIVYFQKDEVDPAKTNTTYKTIFKADDLLQITISALDLEAVKPFNLPAVTFATTTDRAVGTPQQQAYLIDNNGFIDFPVLGKLKLAGLSRTEAIDLLKDKLSPDYIKNPTVNIKIINFSITVLGDVKMPGRFTIPNERISVLEAVGLAGDLNISGIRTIEVKREENNQIKSYKLDLRSNKIFNSPAYYLQQNDVVYVEPNKSSSQDAAYNKNTGLFISLGSVIISLISILTR</sequence>
<dbReference type="RefSeq" id="WP_125066868.1">
    <property type="nucleotide sequence ID" value="NZ_CP032548.1"/>
</dbReference>
<feature type="signal peptide" evidence="2">
    <location>
        <begin position="1"/>
        <end position="20"/>
    </location>
</feature>
<dbReference type="InterPro" id="IPR049712">
    <property type="entry name" value="Poly_export"/>
</dbReference>
<reference evidence="4 5" key="1">
    <citation type="submission" date="2018-09" db="EMBL/GenBank/DDBJ databases">
        <title>Insights into the microbiota of Asian seabass (Lates calcarifer) with tenacibaculosis symptoms and description of sp. nov. Tenacibaculum singaporense.</title>
        <authorList>
            <person name="Miyake S."/>
            <person name="Soh M."/>
            <person name="Azman M.N."/>
            <person name="Ngoh S.Y."/>
            <person name="Orban L."/>
        </authorList>
    </citation>
    <scope>NUCLEOTIDE SEQUENCE [LARGE SCALE GENOMIC DNA]</scope>
    <source>
        <strain evidence="4 5">DSM 106434</strain>
    </source>
</reference>
<dbReference type="EMBL" id="CP032548">
    <property type="protein sequence ID" value="AZJ35062.1"/>
    <property type="molecule type" value="Genomic_DNA"/>
</dbReference>
<evidence type="ECO:0000256" key="2">
    <source>
        <dbReference type="SAM" id="SignalP"/>
    </source>
</evidence>
<feature type="chain" id="PRO_5018643619" evidence="2">
    <location>
        <begin position="21"/>
        <end position="255"/>
    </location>
</feature>
<dbReference type="Proteomes" id="UP000274593">
    <property type="component" value="Chromosome"/>
</dbReference>
<protein>
    <submittedName>
        <fullName evidence="4">Polysaccharide export protein</fullName>
    </submittedName>
</protein>
<name>A0A3Q8RRA5_9FLAO</name>
<evidence type="ECO:0000259" key="3">
    <source>
        <dbReference type="Pfam" id="PF02563"/>
    </source>
</evidence>
<feature type="domain" description="Polysaccharide export protein N-terminal" evidence="3">
    <location>
        <begin position="41"/>
        <end position="138"/>
    </location>
</feature>
<evidence type="ECO:0000313" key="4">
    <source>
        <dbReference type="EMBL" id="AZJ35062.1"/>
    </source>
</evidence>
<proteinExistence type="predicted"/>
<dbReference type="PANTHER" id="PTHR33619:SF3">
    <property type="entry name" value="POLYSACCHARIDE EXPORT PROTEIN GFCE-RELATED"/>
    <property type="match status" value="1"/>
</dbReference>
<gene>
    <name evidence="4" type="ORF">D6T69_05805</name>
</gene>
<dbReference type="PROSITE" id="PS51257">
    <property type="entry name" value="PROKAR_LIPOPROTEIN"/>
    <property type="match status" value="1"/>
</dbReference>
<dbReference type="Pfam" id="PF02563">
    <property type="entry name" value="Poly_export"/>
    <property type="match status" value="1"/>
</dbReference>
<organism evidence="4 5">
    <name type="scientific">Tenacibaculum singaporense</name>
    <dbReference type="NCBI Taxonomy" id="2358479"/>
    <lineage>
        <taxon>Bacteria</taxon>
        <taxon>Pseudomonadati</taxon>
        <taxon>Bacteroidota</taxon>
        <taxon>Flavobacteriia</taxon>
        <taxon>Flavobacteriales</taxon>
        <taxon>Flavobacteriaceae</taxon>
        <taxon>Tenacibaculum</taxon>
    </lineage>
</organism>